<reference evidence="1" key="2">
    <citation type="journal article" date="2015" name="Data Brief">
        <title>Shoot transcriptome of the giant reed, Arundo donax.</title>
        <authorList>
            <person name="Barrero R.A."/>
            <person name="Guerrero F.D."/>
            <person name="Moolhuijzen P."/>
            <person name="Goolsby J.A."/>
            <person name="Tidwell J."/>
            <person name="Bellgard S.E."/>
            <person name="Bellgard M.I."/>
        </authorList>
    </citation>
    <scope>NUCLEOTIDE SEQUENCE</scope>
    <source>
        <tissue evidence="1">Shoot tissue taken approximately 20 cm above the soil surface</tissue>
    </source>
</reference>
<sequence length="66" mass="7566">MNCGTWHPHEQYKPNRCSLFAYPDPQSWSSLSDQSNLLNILIGHACLLCPLSFVPQLPQRHSFLNL</sequence>
<dbReference type="AlphaFoldDB" id="A0A0A9F1F2"/>
<dbReference type="EMBL" id="GBRH01193915">
    <property type="protein sequence ID" value="JAE03981.1"/>
    <property type="molecule type" value="Transcribed_RNA"/>
</dbReference>
<organism evidence="1">
    <name type="scientific">Arundo donax</name>
    <name type="common">Giant reed</name>
    <name type="synonym">Donax arundinaceus</name>
    <dbReference type="NCBI Taxonomy" id="35708"/>
    <lineage>
        <taxon>Eukaryota</taxon>
        <taxon>Viridiplantae</taxon>
        <taxon>Streptophyta</taxon>
        <taxon>Embryophyta</taxon>
        <taxon>Tracheophyta</taxon>
        <taxon>Spermatophyta</taxon>
        <taxon>Magnoliopsida</taxon>
        <taxon>Liliopsida</taxon>
        <taxon>Poales</taxon>
        <taxon>Poaceae</taxon>
        <taxon>PACMAD clade</taxon>
        <taxon>Arundinoideae</taxon>
        <taxon>Arundineae</taxon>
        <taxon>Arundo</taxon>
    </lineage>
</organism>
<proteinExistence type="predicted"/>
<name>A0A0A9F1F2_ARUDO</name>
<reference evidence="1" key="1">
    <citation type="submission" date="2014-09" db="EMBL/GenBank/DDBJ databases">
        <authorList>
            <person name="Magalhaes I.L.F."/>
            <person name="Oliveira U."/>
            <person name="Santos F.R."/>
            <person name="Vidigal T.H.D.A."/>
            <person name="Brescovit A.D."/>
            <person name="Santos A.J."/>
        </authorList>
    </citation>
    <scope>NUCLEOTIDE SEQUENCE</scope>
    <source>
        <tissue evidence="1">Shoot tissue taken approximately 20 cm above the soil surface</tissue>
    </source>
</reference>
<evidence type="ECO:0000313" key="1">
    <source>
        <dbReference type="EMBL" id="JAE03981.1"/>
    </source>
</evidence>
<protein>
    <submittedName>
        <fullName evidence="1">Uncharacterized protein</fullName>
    </submittedName>
</protein>
<accession>A0A0A9F1F2</accession>